<name>A0A1B1BNW8_9MICO</name>
<evidence type="ECO:0000313" key="3">
    <source>
        <dbReference type="Proteomes" id="UP000092582"/>
    </source>
</evidence>
<dbReference type="AlphaFoldDB" id="A0A1B1BNW8"/>
<dbReference type="PANTHER" id="PTHR30543:SF21">
    <property type="entry name" value="NAD(P)H-DEPENDENT FMN REDUCTASE LOT6"/>
    <property type="match status" value="1"/>
</dbReference>
<dbReference type="GO" id="GO:0005829">
    <property type="term" value="C:cytosol"/>
    <property type="evidence" value="ECO:0007669"/>
    <property type="project" value="TreeGrafter"/>
</dbReference>
<sequence>MRLMVVIASTRVGRVGGPVGDWVAQAARQAGDVEVDVVDLAAFVLPMLAEPHHPRLKQYTSELTWEWSRRVEAVDAVIFVLPEYNHSYSAPLKNAIDHLHGEWAGKPVGLVSYGGLSGGTRAVTALQPVMVNLGMRVLAANVEIAWVAEHVVEGVFLPSERHERALASQLAELAALVPAVDVA</sequence>
<dbReference type="InterPro" id="IPR029039">
    <property type="entry name" value="Flavoprotein-like_sf"/>
</dbReference>
<reference evidence="2 3" key="1">
    <citation type="submission" date="2016-06" db="EMBL/GenBank/DDBJ databases">
        <title>Genome sequencing of Cryobacterium arcticum PAMC 27867.</title>
        <authorList>
            <person name="Lee J."/>
            <person name="Kim O.-S."/>
        </authorList>
    </citation>
    <scope>NUCLEOTIDE SEQUENCE [LARGE SCALE GENOMIC DNA]</scope>
    <source>
        <strain evidence="2 3">PAMC 27867</strain>
    </source>
</reference>
<accession>A0A1B1BNW8</accession>
<dbReference type="OrthoDB" id="9812295at2"/>
<organism evidence="2 3">
    <name type="scientific">Cryobacterium arcticum</name>
    <dbReference type="NCBI Taxonomy" id="670052"/>
    <lineage>
        <taxon>Bacteria</taxon>
        <taxon>Bacillati</taxon>
        <taxon>Actinomycetota</taxon>
        <taxon>Actinomycetes</taxon>
        <taxon>Micrococcales</taxon>
        <taxon>Microbacteriaceae</taxon>
        <taxon>Cryobacterium</taxon>
    </lineage>
</organism>
<dbReference type="GO" id="GO:0010181">
    <property type="term" value="F:FMN binding"/>
    <property type="evidence" value="ECO:0007669"/>
    <property type="project" value="TreeGrafter"/>
</dbReference>
<dbReference type="GO" id="GO:0016491">
    <property type="term" value="F:oxidoreductase activity"/>
    <property type="evidence" value="ECO:0007669"/>
    <property type="project" value="InterPro"/>
</dbReference>
<feature type="domain" description="NADPH-dependent FMN reductase-like" evidence="1">
    <location>
        <begin position="1"/>
        <end position="140"/>
    </location>
</feature>
<dbReference type="Proteomes" id="UP000092582">
    <property type="component" value="Chromosome 1"/>
</dbReference>
<gene>
    <name evidence="2" type="ORF">PA27867_3402</name>
</gene>
<protein>
    <submittedName>
        <fullName evidence="2">NADPH-dependent FMN reductase</fullName>
    </submittedName>
</protein>
<evidence type="ECO:0000313" key="2">
    <source>
        <dbReference type="EMBL" id="ANP74329.1"/>
    </source>
</evidence>
<evidence type="ECO:0000259" key="1">
    <source>
        <dbReference type="Pfam" id="PF03358"/>
    </source>
</evidence>
<dbReference type="STRING" id="670052.PA27867_3402"/>
<keyword evidence="3" id="KW-1185">Reference proteome</keyword>
<dbReference type="InterPro" id="IPR050712">
    <property type="entry name" value="NAD(P)H-dep_reductase"/>
</dbReference>
<dbReference type="PANTHER" id="PTHR30543">
    <property type="entry name" value="CHROMATE REDUCTASE"/>
    <property type="match status" value="1"/>
</dbReference>
<dbReference type="Gene3D" id="3.40.50.360">
    <property type="match status" value="1"/>
</dbReference>
<dbReference type="Pfam" id="PF03358">
    <property type="entry name" value="FMN_red"/>
    <property type="match status" value="1"/>
</dbReference>
<dbReference type="InterPro" id="IPR005025">
    <property type="entry name" value="FMN_Rdtase-like_dom"/>
</dbReference>
<dbReference type="SUPFAM" id="SSF52218">
    <property type="entry name" value="Flavoproteins"/>
    <property type="match status" value="1"/>
</dbReference>
<proteinExistence type="predicted"/>
<dbReference type="EMBL" id="CP016282">
    <property type="protein sequence ID" value="ANP74329.1"/>
    <property type="molecule type" value="Genomic_DNA"/>
</dbReference>
<dbReference type="KEGG" id="cart:PA27867_3402"/>